<gene>
    <name evidence="1" type="ORF">ERS852429_03221</name>
    <name evidence="2" type="ORF">GKD68_05305</name>
    <name evidence="3" type="ORF">GKD70_12685</name>
</gene>
<accession>A0A173VMB8</accession>
<name>A0A173VMB8_PARDI</name>
<evidence type="ECO:0000313" key="2">
    <source>
        <dbReference type="EMBL" id="MRZ54169.1"/>
    </source>
</evidence>
<dbReference type="AlphaFoldDB" id="A0A173VMB8"/>
<protein>
    <submittedName>
        <fullName evidence="2">DUF2141 domain-containing protein</fullName>
    </submittedName>
</protein>
<dbReference type="RefSeq" id="WP_005854631.1">
    <property type="nucleotide sequence ID" value="NZ_BQOC01000001.1"/>
</dbReference>
<dbReference type="EMBL" id="WKMO01000010">
    <property type="protein sequence ID" value="MSB74125.1"/>
    <property type="molecule type" value="Genomic_DNA"/>
</dbReference>
<sequence length="123" mass="14093">MRRVLFILSLFMLVCGYIEARTIIVEIGNIRGNHGNILVMAQSGKDTKPVYGMAKSEKGKVTIRLENVDWEKFDLSVFHDENENWQMDMLEGKGPAEGYALKSCEVKDEEATFKLKLYYPVNQ</sequence>
<evidence type="ECO:0000313" key="1">
    <source>
        <dbReference type="EMBL" id="CUN28194.1"/>
    </source>
</evidence>
<evidence type="ECO:0000313" key="3">
    <source>
        <dbReference type="EMBL" id="MSB74125.1"/>
    </source>
</evidence>
<dbReference type="Pfam" id="PF09912">
    <property type="entry name" value="DUF2141"/>
    <property type="match status" value="1"/>
</dbReference>
<evidence type="ECO:0000313" key="5">
    <source>
        <dbReference type="Proteomes" id="UP000432516"/>
    </source>
</evidence>
<evidence type="ECO:0000313" key="4">
    <source>
        <dbReference type="Proteomes" id="UP000095591"/>
    </source>
</evidence>
<reference evidence="1 4" key="1">
    <citation type="submission" date="2015-09" db="EMBL/GenBank/DDBJ databases">
        <authorList>
            <consortium name="Pathogen Informatics"/>
        </authorList>
    </citation>
    <scope>NUCLEOTIDE SEQUENCE [LARGE SCALE GENOMIC DNA]</scope>
    <source>
        <strain evidence="1 4">2789STDY5608872</strain>
    </source>
</reference>
<dbReference type="OrthoDB" id="9788332at2"/>
<dbReference type="Proteomes" id="UP000095591">
    <property type="component" value="Unassembled WGS sequence"/>
</dbReference>
<dbReference type="EMBL" id="CYXP01000008">
    <property type="protein sequence ID" value="CUN28194.1"/>
    <property type="molecule type" value="Genomic_DNA"/>
</dbReference>
<dbReference type="Proteomes" id="UP000432516">
    <property type="component" value="Unassembled WGS sequence"/>
</dbReference>
<organism evidence="1 4">
    <name type="scientific">Parabacteroides distasonis</name>
    <dbReference type="NCBI Taxonomy" id="823"/>
    <lineage>
        <taxon>Bacteria</taxon>
        <taxon>Pseudomonadati</taxon>
        <taxon>Bacteroidota</taxon>
        <taxon>Bacteroidia</taxon>
        <taxon>Bacteroidales</taxon>
        <taxon>Tannerellaceae</taxon>
        <taxon>Parabacteroides</taxon>
    </lineage>
</organism>
<dbReference type="EMBL" id="WKNE01000003">
    <property type="protein sequence ID" value="MRZ54169.1"/>
    <property type="molecule type" value="Genomic_DNA"/>
</dbReference>
<dbReference type="InterPro" id="IPR018673">
    <property type="entry name" value="DUF2141"/>
</dbReference>
<dbReference type="Proteomes" id="UP000441609">
    <property type="component" value="Unassembled WGS sequence"/>
</dbReference>
<reference evidence="5 6" key="2">
    <citation type="journal article" date="2019" name="Nat. Med.">
        <title>A library of human gut bacterial isolates paired with longitudinal multiomics data enables mechanistic microbiome research.</title>
        <authorList>
            <person name="Poyet M."/>
            <person name="Groussin M."/>
            <person name="Gibbons S.M."/>
            <person name="Avila-Pacheco J."/>
            <person name="Jiang X."/>
            <person name="Kearney S.M."/>
            <person name="Perrotta A.R."/>
            <person name="Berdy B."/>
            <person name="Zhao S."/>
            <person name="Lieberman T.D."/>
            <person name="Swanson P.K."/>
            <person name="Smith M."/>
            <person name="Roesemann S."/>
            <person name="Alexander J.E."/>
            <person name="Rich S.A."/>
            <person name="Livny J."/>
            <person name="Vlamakis H."/>
            <person name="Clish C."/>
            <person name="Bullock K."/>
            <person name="Deik A."/>
            <person name="Scott J."/>
            <person name="Pierce K.A."/>
            <person name="Xavier R.J."/>
            <person name="Alm E.J."/>
        </authorList>
    </citation>
    <scope>NUCLEOTIDE SEQUENCE [LARGE SCALE GENOMIC DNA]</scope>
    <source>
        <strain evidence="2 5">BIOML-A2</strain>
        <strain evidence="3 6">BIOML-A20</strain>
    </source>
</reference>
<evidence type="ECO:0000313" key="6">
    <source>
        <dbReference type="Proteomes" id="UP000441609"/>
    </source>
</evidence>
<proteinExistence type="predicted"/>